<feature type="compositionally biased region" description="Polar residues" evidence="1">
    <location>
        <begin position="493"/>
        <end position="502"/>
    </location>
</feature>
<dbReference type="RefSeq" id="XP_028489369.1">
    <property type="nucleotide sequence ID" value="XM_028627674.1"/>
</dbReference>
<evidence type="ECO:0000256" key="1">
    <source>
        <dbReference type="SAM" id="MobiDB-lite"/>
    </source>
</evidence>
<reference evidence="3 4" key="1">
    <citation type="journal article" date="2018" name="Front. Microbiol.">
        <title>Genomic and genetic insights into a cosmopolitan fungus, Paecilomyces variotii (Eurotiales).</title>
        <authorList>
            <person name="Urquhart A.S."/>
            <person name="Mondo S.J."/>
            <person name="Makela M.R."/>
            <person name="Hane J.K."/>
            <person name="Wiebenga A."/>
            <person name="He G."/>
            <person name="Mihaltcheva S."/>
            <person name="Pangilinan J."/>
            <person name="Lipzen A."/>
            <person name="Barry K."/>
            <person name="de Vries R.P."/>
            <person name="Grigoriev I.V."/>
            <person name="Idnurm A."/>
        </authorList>
    </citation>
    <scope>NUCLEOTIDE SEQUENCE [LARGE SCALE GENOMIC DNA]</scope>
    <source>
        <strain evidence="3 4">CBS 101075</strain>
    </source>
</reference>
<dbReference type="AlphaFoldDB" id="A0A443I6L5"/>
<feature type="compositionally biased region" description="Low complexity" evidence="1">
    <location>
        <begin position="584"/>
        <end position="593"/>
    </location>
</feature>
<protein>
    <recommendedName>
        <fullName evidence="2">AHC1-like C2H2 zinc-finger domain-containing protein</fullName>
    </recommendedName>
</protein>
<feature type="region of interest" description="Disordered" evidence="1">
    <location>
        <begin position="990"/>
        <end position="1055"/>
    </location>
</feature>
<feature type="compositionally biased region" description="Acidic residues" evidence="1">
    <location>
        <begin position="902"/>
        <end position="914"/>
    </location>
</feature>
<feature type="compositionally biased region" description="Low complexity" evidence="1">
    <location>
        <begin position="1000"/>
        <end position="1013"/>
    </location>
</feature>
<feature type="compositionally biased region" description="Acidic residues" evidence="1">
    <location>
        <begin position="574"/>
        <end position="583"/>
    </location>
</feature>
<organism evidence="3 4">
    <name type="scientific">Byssochlamys spectabilis</name>
    <name type="common">Paecilomyces variotii</name>
    <dbReference type="NCBI Taxonomy" id="264951"/>
    <lineage>
        <taxon>Eukaryota</taxon>
        <taxon>Fungi</taxon>
        <taxon>Dikarya</taxon>
        <taxon>Ascomycota</taxon>
        <taxon>Pezizomycotina</taxon>
        <taxon>Eurotiomycetes</taxon>
        <taxon>Eurotiomycetidae</taxon>
        <taxon>Eurotiales</taxon>
        <taxon>Thermoascaceae</taxon>
        <taxon>Paecilomyces</taxon>
    </lineage>
</organism>
<evidence type="ECO:0000313" key="4">
    <source>
        <dbReference type="Proteomes" id="UP000283841"/>
    </source>
</evidence>
<dbReference type="Pfam" id="PF25909">
    <property type="entry name" value="zf-C2H2_AHC1"/>
    <property type="match status" value="1"/>
</dbReference>
<feature type="compositionally biased region" description="Polar residues" evidence="1">
    <location>
        <begin position="377"/>
        <end position="403"/>
    </location>
</feature>
<feature type="region of interest" description="Disordered" evidence="1">
    <location>
        <begin position="377"/>
        <end position="429"/>
    </location>
</feature>
<feature type="domain" description="AHC1-like C2H2 zinc-finger" evidence="2">
    <location>
        <begin position="285"/>
        <end position="332"/>
    </location>
</feature>
<feature type="compositionally biased region" description="Low complexity" evidence="1">
    <location>
        <begin position="53"/>
        <end position="63"/>
    </location>
</feature>
<accession>A0A443I6L5</accession>
<keyword evidence="4" id="KW-1185">Reference proteome</keyword>
<dbReference type="PANTHER" id="PTHR21521:SF0">
    <property type="entry name" value="AMUN, ISOFORM A"/>
    <property type="match status" value="1"/>
</dbReference>
<evidence type="ECO:0000259" key="2">
    <source>
        <dbReference type="Pfam" id="PF25909"/>
    </source>
</evidence>
<feature type="compositionally biased region" description="Basic and acidic residues" evidence="1">
    <location>
        <begin position="1018"/>
        <end position="1029"/>
    </location>
</feature>
<dbReference type="GeneID" id="39596951"/>
<dbReference type="EMBL" id="RCNU01000001">
    <property type="protein sequence ID" value="RWQ99724.1"/>
    <property type="molecule type" value="Genomic_DNA"/>
</dbReference>
<feature type="compositionally biased region" description="Polar residues" evidence="1">
    <location>
        <begin position="87"/>
        <end position="107"/>
    </location>
</feature>
<feature type="region of interest" description="Disordered" evidence="1">
    <location>
        <begin position="464"/>
        <end position="662"/>
    </location>
</feature>
<feature type="region of interest" description="Disordered" evidence="1">
    <location>
        <begin position="1"/>
        <end position="115"/>
    </location>
</feature>
<dbReference type="Proteomes" id="UP000283841">
    <property type="component" value="Unassembled WGS sequence"/>
</dbReference>
<dbReference type="VEuPathDB" id="FungiDB:C8Q69DRAFT_395022"/>
<sequence length="1055" mass="114879">MLAAPQQCRSPRMDNPSLHKLKRKRVDSSASESSVGERATTKPRLNDSDQASTTNTTGLPSTTVGAQPEVPTDSTAGAAPSQPPTPQQLHNGNVTPAADTTNNSNQKPAARPKVDIDKLRETIDAQLSLEVLLKHNELRLIDQEIAKCQVALEQLRRCAEIPYPGSSISGVSQSVSNGTGVAVLQPGNGPAPLSPAPWGVTDGPYSRHYAKWLIPDPRFDGGEVETPPATAGLSSLDGRATRGSLTESGYVAGKSRSQRGSGTVKLQALASGYPQPKEKAGPMIIKRKSDGQFVKLVCLDCRRDNFSSTQGFINHCRIAHNRNFASHDAAAMASGEPVEVDEAGTVVGGNTTESTSGGTPGYVHPLIRSAHVMESMSKVNTQRKSSVESQTPRRQSQGLSPQVETKKDKLSTPAAVSLPFTASPDTPHLSSLMQRRGIGLNLSQIVGDAKTSLDLDALFSDEESSDSVTDAAPSHDQQSSPNVRASRLPARTTMPQTASQRPSSRKGQDKAGHGSQHFDASTPAKPVVSYASSFPPTSGLGISHEEPREMEMADPSVNLSPNTVESNQAPSLVSDDDEYEAASESESPSPSSSDGDDDIRDFSHIEVEDDEDTTTTTTETKTEPGLASPARRHAAPLSKPLKRGNGKKKDRHGAVPPVLPVSRGKDEKRVSFAKFISFDIIPSFKPEDITRSTFSRLLKCYPVTIREVYRDKLHTKYQGGKKKAKKGGEDLVPEVVVPEKQVEKDLDAFLKLDKWRYEVLPGKVRGREENGKDGLFIEKEELVQLMDWKLKHGVFRPTLQGLVKSNQASLIRKSTAAAYAALPTAESAANDPDAAFPKASLDALTEPLRGVGPATASLILCAGTYLSDTKTQVPFFSDEIYQWLCLDCYPSAEEKEGKGTGDDENDSDNDDADDREQKKPPKKSNGELNIKYNLTEYRNVWNAVFEIRERLNKTAKPDGADEDERRIFSVVDVEKVAFVLANIDLSGYFGEPKRRRKSTTTKTTTTTTTTTPPKARPKGKEEDNEERKPEAKKRKRKEKYEKNDEKKKRRTGRNN</sequence>
<dbReference type="PANTHER" id="PTHR21521">
    <property type="entry name" value="AMUN, ISOFORM A"/>
    <property type="match status" value="1"/>
</dbReference>
<comment type="caution">
    <text evidence="3">The sequence shown here is derived from an EMBL/GenBank/DDBJ whole genome shotgun (WGS) entry which is preliminary data.</text>
</comment>
<name>A0A443I6L5_BYSSP</name>
<evidence type="ECO:0000313" key="3">
    <source>
        <dbReference type="EMBL" id="RWQ99724.1"/>
    </source>
</evidence>
<dbReference type="STRING" id="264951.A0A443I6L5"/>
<gene>
    <name evidence="3" type="ORF">C8Q69DRAFT_395022</name>
</gene>
<proteinExistence type="predicted"/>
<dbReference type="InterPro" id="IPR058706">
    <property type="entry name" value="zf-C2H2_AHC1-like"/>
</dbReference>
<feature type="compositionally biased region" description="Basic residues" evidence="1">
    <location>
        <begin position="630"/>
        <end position="651"/>
    </location>
</feature>
<feature type="compositionally biased region" description="Polar residues" evidence="1">
    <location>
        <begin position="557"/>
        <end position="571"/>
    </location>
</feature>
<feature type="region of interest" description="Disordered" evidence="1">
    <location>
        <begin position="894"/>
        <end position="927"/>
    </location>
</feature>